<keyword evidence="3" id="KW-1185">Reference proteome</keyword>
<reference evidence="2 3" key="1">
    <citation type="submission" date="2018-02" db="EMBL/GenBank/DDBJ databases">
        <title>The genomes of Aspergillus section Nigri reveals drivers in fungal speciation.</title>
        <authorList>
            <consortium name="DOE Joint Genome Institute"/>
            <person name="Vesth T.C."/>
            <person name="Nybo J."/>
            <person name="Theobald S."/>
            <person name="Brandl J."/>
            <person name="Frisvad J.C."/>
            <person name="Nielsen K.F."/>
            <person name="Lyhne E.K."/>
            <person name="Kogle M.E."/>
            <person name="Kuo A."/>
            <person name="Riley R."/>
            <person name="Clum A."/>
            <person name="Nolan M."/>
            <person name="Lipzen A."/>
            <person name="Salamov A."/>
            <person name="Henrissat B."/>
            <person name="Wiebenga A."/>
            <person name="De vries R.P."/>
            <person name="Grigoriev I.V."/>
            <person name="Mortensen U.H."/>
            <person name="Andersen M.R."/>
            <person name="Baker S.E."/>
        </authorList>
    </citation>
    <scope>NUCLEOTIDE SEQUENCE [LARGE SCALE GENOMIC DNA]</scope>
    <source>
        <strain evidence="2 3">CBS 101889</strain>
    </source>
</reference>
<sequence>MQVEHRDMLDAQIAFAHSQCHVGTELLNLSQGVSATGGCYVSRHGDQGALGTTKEVRASRAPFLLFISLFCNNLCVDLFFSPFFPFLVLSLHCYCGSMPLGPAPNWIWILLSYLLHPGEVHRNGRSR</sequence>
<feature type="transmembrane region" description="Helical" evidence="1">
    <location>
        <begin position="63"/>
        <end position="84"/>
    </location>
</feature>
<protein>
    <submittedName>
        <fullName evidence="2">Uncharacterized protein</fullName>
    </submittedName>
</protein>
<accession>A0A395I7J5</accession>
<dbReference type="GeneID" id="37195041"/>
<dbReference type="Proteomes" id="UP000248961">
    <property type="component" value="Unassembled WGS sequence"/>
</dbReference>
<dbReference type="RefSeq" id="XP_025554202.1">
    <property type="nucleotide sequence ID" value="XM_025690752.1"/>
</dbReference>
<dbReference type="VEuPathDB" id="FungiDB:BO97DRAFT_237092"/>
<evidence type="ECO:0000256" key="1">
    <source>
        <dbReference type="SAM" id="Phobius"/>
    </source>
</evidence>
<dbReference type="EMBL" id="KZ824272">
    <property type="protein sequence ID" value="RAL15048.1"/>
    <property type="molecule type" value="Genomic_DNA"/>
</dbReference>
<keyword evidence="1" id="KW-0472">Membrane</keyword>
<evidence type="ECO:0000313" key="2">
    <source>
        <dbReference type="EMBL" id="RAL15048.1"/>
    </source>
</evidence>
<evidence type="ECO:0000313" key="3">
    <source>
        <dbReference type="Proteomes" id="UP000248961"/>
    </source>
</evidence>
<keyword evidence="1" id="KW-0812">Transmembrane</keyword>
<dbReference type="AlphaFoldDB" id="A0A395I7J5"/>
<feature type="transmembrane region" description="Helical" evidence="1">
    <location>
        <begin position="96"/>
        <end position="115"/>
    </location>
</feature>
<name>A0A395I7J5_ASPHC</name>
<organism evidence="2 3">
    <name type="scientific">Aspergillus homomorphus (strain CBS 101889)</name>
    <dbReference type="NCBI Taxonomy" id="1450537"/>
    <lineage>
        <taxon>Eukaryota</taxon>
        <taxon>Fungi</taxon>
        <taxon>Dikarya</taxon>
        <taxon>Ascomycota</taxon>
        <taxon>Pezizomycotina</taxon>
        <taxon>Eurotiomycetes</taxon>
        <taxon>Eurotiomycetidae</taxon>
        <taxon>Eurotiales</taxon>
        <taxon>Aspergillaceae</taxon>
        <taxon>Aspergillus</taxon>
        <taxon>Aspergillus subgen. Circumdati</taxon>
    </lineage>
</organism>
<gene>
    <name evidence="2" type="ORF">BO97DRAFT_237092</name>
</gene>
<proteinExistence type="predicted"/>
<keyword evidence="1" id="KW-1133">Transmembrane helix</keyword>